<feature type="domain" description="D-isomer specific 2-hydroxyacid dehydrogenase catalytic" evidence="5">
    <location>
        <begin position="21"/>
        <end position="315"/>
    </location>
</feature>
<dbReference type="PANTHER" id="PTHR43761:SF1">
    <property type="entry name" value="D-ISOMER SPECIFIC 2-HYDROXYACID DEHYDROGENASE CATALYTIC DOMAIN-CONTAINING PROTEIN-RELATED"/>
    <property type="match status" value="1"/>
</dbReference>
<dbReference type="FunFam" id="3.40.50.720:FF:000203">
    <property type="entry name" value="D-3-phosphoglycerate dehydrogenase (SerA)"/>
    <property type="match status" value="1"/>
</dbReference>
<dbReference type="InterPro" id="IPR006139">
    <property type="entry name" value="D-isomer_2_OHA_DH_cat_dom"/>
</dbReference>
<evidence type="ECO:0000256" key="4">
    <source>
        <dbReference type="RuleBase" id="RU003719"/>
    </source>
</evidence>
<sequence>MKIVVLDGYTLNPGDLSWGEIKALGELTVYNRTTPEQTIERAANAEIVYTNKVILNREIINQLPQLKFIGVLATGFNVVDATAAREAGITVCNIPAYSTQSVAQLVFAHILHFTNNVGLHANSVSNGEWATSKDFAYWLSPQTELAGKTMGIIGFGQIGQAVARIALAFGMKVIFNNRSKKTTSLDARQVELDTLLKTSDFISINCPLTSENQGFINKTAIGRMKPTAFLINTGRGPLINEQDLADALNSHQIAGAGLDVLSAEPALPDNPLPRAKNCNITPHIAWATLEARRRLMKIAADNLKAFIDGSPINVVGTW</sequence>
<dbReference type="Pfam" id="PF00389">
    <property type="entry name" value="2-Hacid_dh"/>
    <property type="match status" value="1"/>
</dbReference>
<dbReference type="Gene3D" id="3.40.50.720">
    <property type="entry name" value="NAD(P)-binding Rossmann-like Domain"/>
    <property type="match status" value="2"/>
</dbReference>
<reference evidence="7 8" key="1">
    <citation type="submission" date="2020-02" db="EMBL/GenBank/DDBJ databases">
        <title>Genome sequencing for Draconibacterium sp. strain M1.</title>
        <authorList>
            <person name="Park S.-J."/>
        </authorList>
    </citation>
    <scope>NUCLEOTIDE SEQUENCE [LARGE SCALE GENOMIC DNA]</scope>
    <source>
        <strain evidence="7 8">M1</strain>
    </source>
</reference>
<evidence type="ECO:0000256" key="1">
    <source>
        <dbReference type="ARBA" id="ARBA00005854"/>
    </source>
</evidence>
<dbReference type="AlphaFoldDB" id="A0A6C0RG00"/>
<dbReference type="KEGG" id="drc:G0Q07_18860"/>
<dbReference type="InterPro" id="IPR029753">
    <property type="entry name" value="D-isomer_DH_CS"/>
</dbReference>
<comment type="similarity">
    <text evidence="1 4">Belongs to the D-isomer specific 2-hydroxyacid dehydrogenase family.</text>
</comment>
<gene>
    <name evidence="7" type="ORF">G0Q07_18860</name>
</gene>
<dbReference type="GO" id="GO:0051287">
    <property type="term" value="F:NAD binding"/>
    <property type="evidence" value="ECO:0007669"/>
    <property type="project" value="InterPro"/>
</dbReference>
<dbReference type="EMBL" id="CP048409">
    <property type="protein sequence ID" value="QIA09638.1"/>
    <property type="molecule type" value="Genomic_DNA"/>
</dbReference>
<organism evidence="7 8">
    <name type="scientific">Draconibacterium halophilum</name>
    <dbReference type="NCBI Taxonomy" id="2706887"/>
    <lineage>
        <taxon>Bacteria</taxon>
        <taxon>Pseudomonadati</taxon>
        <taxon>Bacteroidota</taxon>
        <taxon>Bacteroidia</taxon>
        <taxon>Marinilabiliales</taxon>
        <taxon>Prolixibacteraceae</taxon>
        <taxon>Draconibacterium</taxon>
    </lineage>
</organism>
<protein>
    <submittedName>
        <fullName evidence="7">D-2-hydroxyacid dehydrogenase</fullName>
    </submittedName>
</protein>
<evidence type="ECO:0000313" key="8">
    <source>
        <dbReference type="Proteomes" id="UP000474630"/>
    </source>
</evidence>
<evidence type="ECO:0000259" key="5">
    <source>
        <dbReference type="Pfam" id="PF00389"/>
    </source>
</evidence>
<dbReference type="PANTHER" id="PTHR43761">
    <property type="entry name" value="D-ISOMER SPECIFIC 2-HYDROXYACID DEHYDROGENASE FAMILY PROTEIN (AFU_ORTHOLOGUE AFUA_1G13630)"/>
    <property type="match status" value="1"/>
</dbReference>
<evidence type="ECO:0000256" key="3">
    <source>
        <dbReference type="ARBA" id="ARBA00023027"/>
    </source>
</evidence>
<name>A0A6C0RG00_9BACT</name>
<accession>A0A6C0RG00</accession>
<proteinExistence type="inferred from homology"/>
<keyword evidence="2 4" id="KW-0560">Oxidoreductase</keyword>
<dbReference type="SUPFAM" id="SSF51735">
    <property type="entry name" value="NAD(P)-binding Rossmann-fold domains"/>
    <property type="match status" value="1"/>
</dbReference>
<keyword evidence="3" id="KW-0520">NAD</keyword>
<feature type="domain" description="D-isomer specific 2-hydroxyacid dehydrogenase NAD-binding" evidence="6">
    <location>
        <begin position="107"/>
        <end position="285"/>
    </location>
</feature>
<dbReference type="PROSITE" id="PS00670">
    <property type="entry name" value="D_2_HYDROXYACID_DH_2"/>
    <property type="match status" value="1"/>
</dbReference>
<dbReference type="RefSeq" id="WP_163348608.1">
    <property type="nucleotide sequence ID" value="NZ_CP048409.1"/>
</dbReference>
<evidence type="ECO:0000259" key="6">
    <source>
        <dbReference type="Pfam" id="PF02826"/>
    </source>
</evidence>
<dbReference type="Pfam" id="PF02826">
    <property type="entry name" value="2-Hacid_dh_C"/>
    <property type="match status" value="1"/>
</dbReference>
<dbReference type="PROSITE" id="PS00671">
    <property type="entry name" value="D_2_HYDROXYACID_DH_3"/>
    <property type="match status" value="1"/>
</dbReference>
<dbReference type="InterPro" id="IPR050418">
    <property type="entry name" value="D-iso_2-hydroxyacid_DH_PdxB"/>
</dbReference>
<dbReference type="InterPro" id="IPR006140">
    <property type="entry name" value="D-isomer_DH_NAD-bd"/>
</dbReference>
<dbReference type="Proteomes" id="UP000474630">
    <property type="component" value="Chromosome"/>
</dbReference>
<dbReference type="InterPro" id="IPR036291">
    <property type="entry name" value="NAD(P)-bd_dom_sf"/>
</dbReference>
<evidence type="ECO:0000313" key="7">
    <source>
        <dbReference type="EMBL" id="QIA09638.1"/>
    </source>
</evidence>
<evidence type="ECO:0000256" key="2">
    <source>
        <dbReference type="ARBA" id="ARBA00023002"/>
    </source>
</evidence>
<keyword evidence="8" id="KW-1185">Reference proteome</keyword>
<dbReference type="CDD" id="cd12162">
    <property type="entry name" value="2-Hacid_dh_4"/>
    <property type="match status" value="1"/>
</dbReference>
<dbReference type="SUPFAM" id="SSF52283">
    <property type="entry name" value="Formate/glycerate dehydrogenase catalytic domain-like"/>
    <property type="match status" value="1"/>
</dbReference>
<dbReference type="GO" id="GO:0016616">
    <property type="term" value="F:oxidoreductase activity, acting on the CH-OH group of donors, NAD or NADP as acceptor"/>
    <property type="evidence" value="ECO:0007669"/>
    <property type="project" value="InterPro"/>
</dbReference>